<comment type="caution">
    <text evidence="1">The sequence shown here is derived from an EMBL/GenBank/DDBJ whole genome shotgun (WGS) entry which is preliminary data.</text>
</comment>
<reference evidence="1" key="1">
    <citation type="submission" date="2021-01" db="EMBL/GenBank/DDBJ databases">
        <title>Whole genome shotgun sequence of Virgisporangium aurantiacum NBRC 16421.</title>
        <authorList>
            <person name="Komaki H."/>
            <person name="Tamura T."/>
        </authorList>
    </citation>
    <scope>NUCLEOTIDE SEQUENCE</scope>
    <source>
        <strain evidence="1">NBRC 16421</strain>
    </source>
</reference>
<accession>A0A8J4E6B4</accession>
<organism evidence="1 2">
    <name type="scientific">Virgisporangium aurantiacum</name>
    <dbReference type="NCBI Taxonomy" id="175570"/>
    <lineage>
        <taxon>Bacteria</taxon>
        <taxon>Bacillati</taxon>
        <taxon>Actinomycetota</taxon>
        <taxon>Actinomycetes</taxon>
        <taxon>Micromonosporales</taxon>
        <taxon>Micromonosporaceae</taxon>
        <taxon>Virgisporangium</taxon>
    </lineage>
</organism>
<dbReference type="AlphaFoldDB" id="A0A8J4E6B4"/>
<dbReference type="RefSeq" id="WP_204011386.1">
    <property type="nucleotide sequence ID" value="NZ_BOPG01000104.1"/>
</dbReference>
<protein>
    <submittedName>
        <fullName evidence="1">Uncharacterized protein</fullName>
    </submittedName>
</protein>
<gene>
    <name evidence="1" type="ORF">Vau01_114110</name>
</gene>
<dbReference type="Proteomes" id="UP000612585">
    <property type="component" value="Unassembled WGS sequence"/>
</dbReference>
<name>A0A8J4E6B4_9ACTN</name>
<evidence type="ECO:0000313" key="2">
    <source>
        <dbReference type="Proteomes" id="UP000612585"/>
    </source>
</evidence>
<keyword evidence="2" id="KW-1185">Reference proteome</keyword>
<dbReference type="EMBL" id="BOPG01000104">
    <property type="protein sequence ID" value="GIJ63895.1"/>
    <property type="molecule type" value="Genomic_DNA"/>
</dbReference>
<proteinExistence type="predicted"/>
<sequence>MDPVDFDLAGVAAVVGLPADSGDVAVEPDERVFAGLVADADAGQSVGDLFDGGTVEVGRTPSRTV</sequence>
<evidence type="ECO:0000313" key="1">
    <source>
        <dbReference type="EMBL" id="GIJ63895.1"/>
    </source>
</evidence>